<dbReference type="GO" id="GO:0033281">
    <property type="term" value="C:TAT protein transport complex"/>
    <property type="evidence" value="ECO:0007669"/>
    <property type="project" value="UniProtKB-UniRule"/>
</dbReference>
<evidence type="ECO:0000256" key="8">
    <source>
        <dbReference type="SAM" id="MobiDB-lite"/>
    </source>
</evidence>
<comment type="function">
    <text evidence="7">Part of the twin-arginine translocation (Tat) system that transports large folded proteins containing a characteristic twin-arginine motif in their signal peptide across membranes. Together with TatB, TatC is part of a receptor directly interacting with Tat signal peptides.</text>
</comment>
<comment type="subunit">
    <text evidence="7">The Tat system comprises two distinct complexes: a TatABC complex, containing multiple copies of TatA, TatB and TatC subunits, and a separate TatA complex, containing only TatA subunits. Substrates initially bind to the TatABC complex, which probably triggers association of the separate TatA complex to form the active translocon.</text>
</comment>
<feature type="transmembrane region" description="Helical" evidence="7">
    <location>
        <begin position="238"/>
        <end position="258"/>
    </location>
</feature>
<dbReference type="GO" id="GO:0065002">
    <property type="term" value="P:intracellular protein transmembrane transport"/>
    <property type="evidence" value="ECO:0007669"/>
    <property type="project" value="TreeGrafter"/>
</dbReference>
<dbReference type="InterPro" id="IPR002033">
    <property type="entry name" value="TatC"/>
</dbReference>
<feature type="region of interest" description="Disordered" evidence="8">
    <location>
        <begin position="269"/>
        <end position="296"/>
    </location>
</feature>
<evidence type="ECO:0000256" key="2">
    <source>
        <dbReference type="ARBA" id="ARBA00022692"/>
    </source>
</evidence>
<keyword evidence="7" id="KW-1003">Cell membrane</keyword>
<feature type="transmembrane region" description="Helical" evidence="7">
    <location>
        <begin position="179"/>
        <end position="202"/>
    </location>
</feature>
<evidence type="ECO:0000256" key="4">
    <source>
        <dbReference type="ARBA" id="ARBA00022989"/>
    </source>
</evidence>
<evidence type="ECO:0000256" key="3">
    <source>
        <dbReference type="ARBA" id="ARBA00022927"/>
    </source>
</evidence>
<dbReference type="NCBIfam" id="TIGR00945">
    <property type="entry name" value="tatC"/>
    <property type="match status" value="1"/>
</dbReference>
<comment type="subcellular location">
    <subcellularLocation>
        <location evidence="7">Cell membrane</location>
        <topology evidence="7">Multi-pass membrane protein</topology>
    </subcellularLocation>
    <subcellularLocation>
        <location evidence="1">Membrane</location>
        <topology evidence="1">Multi-pass membrane protein</topology>
    </subcellularLocation>
</comment>
<dbReference type="GO" id="GO:0009977">
    <property type="term" value="F:proton motive force dependent protein transmembrane transporter activity"/>
    <property type="evidence" value="ECO:0007669"/>
    <property type="project" value="TreeGrafter"/>
</dbReference>
<keyword evidence="5 7" id="KW-0811">Translocation</keyword>
<proteinExistence type="inferred from homology"/>
<comment type="similarity">
    <text evidence="7">Belongs to the TatC family.</text>
</comment>
<sequence length="296" mass="31663">MNVRGTPQPREDNPHGATMPLRAHLRELRSRLTKVGLSLLAGSGLGWAVHDRVIAALTGPACRIGHVRGVGAATAACPNGLLVLQGALSPLSFSFKVALVVGVLLSSPVWSYQVWAFVAPGLYRRERRYGLAFTAAAVPLFAAGAALAYTVFPKTIELLASFTPSSFGLVLPGEEFLDFFLRMVVVFGLSFQFPLLLVVLNLVGVVSAARLRRWWRIIIFLIFVFAAVVVPTGDPLTMLVLAVPICLLFLAALGICSLHDRRKAGRESDGLLADDQASPAPSALPIDSDDLVDAGR</sequence>
<feature type="compositionally biased region" description="Acidic residues" evidence="8">
    <location>
        <begin position="287"/>
        <end position="296"/>
    </location>
</feature>
<keyword evidence="3 7" id="KW-0653">Protein transport</keyword>
<feature type="transmembrane region" description="Helical" evidence="7">
    <location>
        <begin position="97"/>
        <end position="118"/>
    </location>
</feature>
<feature type="transmembrane region" description="Helical" evidence="7">
    <location>
        <begin position="130"/>
        <end position="152"/>
    </location>
</feature>
<name>A0AB39TTG2_9ACTN</name>
<reference evidence="9" key="1">
    <citation type="submission" date="2024-07" db="EMBL/GenBank/DDBJ databases">
        <authorList>
            <person name="Yu S.T."/>
        </authorList>
    </citation>
    <scope>NUCLEOTIDE SEQUENCE</scope>
    <source>
        <strain evidence="9">Y1</strain>
    </source>
</reference>
<keyword evidence="2 7" id="KW-0812">Transmembrane</keyword>
<evidence type="ECO:0000313" key="9">
    <source>
        <dbReference type="EMBL" id="XDQ82608.1"/>
    </source>
</evidence>
<keyword evidence="6 7" id="KW-0472">Membrane</keyword>
<feature type="transmembrane region" description="Helical" evidence="7">
    <location>
        <begin position="214"/>
        <end position="232"/>
    </location>
</feature>
<dbReference type="RefSeq" id="WP_369184934.1">
    <property type="nucleotide sequence ID" value="NZ_CP163445.1"/>
</dbReference>
<organism evidence="9">
    <name type="scientific">Streptomyces sp. Y1</name>
    <dbReference type="NCBI Taxonomy" id="3238634"/>
    <lineage>
        <taxon>Bacteria</taxon>
        <taxon>Bacillati</taxon>
        <taxon>Actinomycetota</taxon>
        <taxon>Actinomycetes</taxon>
        <taxon>Kitasatosporales</taxon>
        <taxon>Streptomycetaceae</taxon>
        <taxon>Streptomyces</taxon>
    </lineage>
</organism>
<dbReference type="HAMAP" id="MF_00902">
    <property type="entry name" value="TatC"/>
    <property type="match status" value="1"/>
</dbReference>
<evidence type="ECO:0000256" key="7">
    <source>
        <dbReference type="HAMAP-Rule" id="MF_00902"/>
    </source>
</evidence>
<protein>
    <recommendedName>
        <fullName evidence="7">Sec-independent protein translocase protein TatC</fullName>
    </recommendedName>
</protein>
<keyword evidence="4 7" id="KW-1133">Transmembrane helix</keyword>
<keyword evidence="7" id="KW-0813">Transport</keyword>
<evidence type="ECO:0000256" key="6">
    <source>
        <dbReference type="ARBA" id="ARBA00023136"/>
    </source>
</evidence>
<evidence type="ECO:0000256" key="5">
    <source>
        <dbReference type="ARBA" id="ARBA00023010"/>
    </source>
</evidence>
<dbReference type="PRINTS" id="PR01840">
    <property type="entry name" value="TATCFAMILY"/>
</dbReference>
<dbReference type="Pfam" id="PF00902">
    <property type="entry name" value="TatC"/>
    <property type="match status" value="1"/>
</dbReference>
<comment type="caution">
    <text evidence="7">Lacks conserved residue(s) required for the propagation of feature annotation.</text>
</comment>
<dbReference type="GO" id="GO:0043953">
    <property type="term" value="P:protein transport by the Tat complex"/>
    <property type="evidence" value="ECO:0007669"/>
    <property type="project" value="UniProtKB-UniRule"/>
</dbReference>
<evidence type="ECO:0000256" key="1">
    <source>
        <dbReference type="ARBA" id="ARBA00004141"/>
    </source>
</evidence>
<dbReference type="AlphaFoldDB" id="A0AB39TTG2"/>
<accession>A0AB39TTG2</accession>
<dbReference type="EMBL" id="CP163445">
    <property type="protein sequence ID" value="XDQ82608.1"/>
    <property type="molecule type" value="Genomic_DNA"/>
</dbReference>
<dbReference type="PANTHER" id="PTHR30371">
    <property type="entry name" value="SEC-INDEPENDENT PROTEIN TRANSLOCASE PROTEIN TATC"/>
    <property type="match status" value="1"/>
</dbReference>
<dbReference type="PANTHER" id="PTHR30371:SF0">
    <property type="entry name" value="SEC-INDEPENDENT PROTEIN TRANSLOCASE PROTEIN TATC, CHLOROPLASTIC-RELATED"/>
    <property type="match status" value="1"/>
</dbReference>
<gene>
    <name evidence="7 9" type="primary">tatC</name>
    <name evidence="9" type="ORF">AB2U05_30985</name>
</gene>